<organism evidence="3 4">
    <name type="scientific">Reticulomyxa filosa</name>
    <dbReference type="NCBI Taxonomy" id="46433"/>
    <lineage>
        <taxon>Eukaryota</taxon>
        <taxon>Sar</taxon>
        <taxon>Rhizaria</taxon>
        <taxon>Retaria</taxon>
        <taxon>Foraminifera</taxon>
        <taxon>Monothalamids</taxon>
        <taxon>Reticulomyxidae</taxon>
        <taxon>Reticulomyxa</taxon>
    </lineage>
</organism>
<feature type="transmembrane region" description="Helical" evidence="2">
    <location>
        <begin position="132"/>
        <end position="151"/>
    </location>
</feature>
<accession>X6NWT2</accession>
<feature type="region of interest" description="Disordered" evidence="1">
    <location>
        <begin position="1"/>
        <end position="96"/>
    </location>
</feature>
<feature type="non-terminal residue" evidence="3">
    <location>
        <position position="1"/>
    </location>
</feature>
<name>X6NWT2_RETFI</name>
<sequence>VYLLQGEDEQQSSEIPSNEETSTFTDEKVKKSSGDPNDSKLESDEEDNDDFLDEKEPENDEYFDSSDEDKSGASTNKKRRLIKHGNSDQKKLKQEQREKEIQEYYKYCWCASHSAGIAFSMSRDLYKDDKNILWYVHIYIYIYVYMHMSVITK</sequence>
<evidence type="ECO:0000256" key="2">
    <source>
        <dbReference type="SAM" id="Phobius"/>
    </source>
</evidence>
<proteinExistence type="predicted"/>
<reference evidence="3 4" key="1">
    <citation type="journal article" date="2013" name="Curr. Biol.">
        <title>The Genome of the Foraminiferan Reticulomyxa filosa.</title>
        <authorList>
            <person name="Glockner G."/>
            <person name="Hulsmann N."/>
            <person name="Schleicher M."/>
            <person name="Noegel A.A."/>
            <person name="Eichinger L."/>
            <person name="Gallinger C."/>
            <person name="Pawlowski J."/>
            <person name="Sierra R."/>
            <person name="Euteneuer U."/>
            <person name="Pillet L."/>
            <person name="Moustafa A."/>
            <person name="Platzer M."/>
            <person name="Groth M."/>
            <person name="Szafranski K."/>
            <person name="Schliwa M."/>
        </authorList>
    </citation>
    <scope>NUCLEOTIDE SEQUENCE [LARGE SCALE GENOMIC DNA]</scope>
</reference>
<feature type="compositionally biased region" description="Acidic residues" evidence="1">
    <location>
        <begin position="1"/>
        <end position="11"/>
    </location>
</feature>
<comment type="caution">
    <text evidence="3">The sequence shown here is derived from an EMBL/GenBank/DDBJ whole genome shotgun (WGS) entry which is preliminary data.</text>
</comment>
<evidence type="ECO:0000313" key="4">
    <source>
        <dbReference type="Proteomes" id="UP000023152"/>
    </source>
</evidence>
<feature type="compositionally biased region" description="Basic and acidic residues" evidence="1">
    <location>
        <begin position="25"/>
        <end position="42"/>
    </location>
</feature>
<keyword evidence="2" id="KW-0472">Membrane</keyword>
<evidence type="ECO:0000256" key="1">
    <source>
        <dbReference type="SAM" id="MobiDB-lite"/>
    </source>
</evidence>
<dbReference type="EMBL" id="ASPP01005570">
    <property type="protein sequence ID" value="ETO30289.1"/>
    <property type="molecule type" value="Genomic_DNA"/>
</dbReference>
<evidence type="ECO:0000313" key="3">
    <source>
        <dbReference type="EMBL" id="ETO30289.1"/>
    </source>
</evidence>
<feature type="compositionally biased region" description="Acidic residues" evidence="1">
    <location>
        <begin position="43"/>
        <end position="67"/>
    </location>
</feature>
<feature type="compositionally biased region" description="Polar residues" evidence="1">
    <location>
        <begin position="12"/>
        <end position="24"/>
    </location>
</feature>
<protein>
    <submittedName>
        <fullName evidence="3">Uncharacterized protein</fullName>
    </submittedName>
</protein>
<feature type="compositionally biased region" description="Basic and acidic residues" evidence="1">
    <location>
        <begin position="85"/>
        <end position="96"/>
    </location>
</feature>
<keyword evidence="4" id="KW-1185">Reference proteome</keyword>
<dbReference type="Proteomes" id="UP000023152">
    <property type="component" value="Unassembled WGS sequence"/>
</dbReference>
<gene>
    <name evidence="3" type="ORF">RFI_06829</name>
</gene>
<dbReference type="AlphaFoldDB" id="X6NWT2"/>
<keyword evidence="2" id="KW-0812">Transmembrane</keyword>
<keyword evidence="2" id="KW-1133">Transmembrane helix</keyword>